<reference evidence="11 12" key="1">
    <citation type="submission" date="2020-10" db="EMBL/GenBank/DDBJ databases">
        <title>Pygocentrus nattereri (red-bellied piranha) genome, fPygNat1, primary haplotype.</title>
        <authorList>
            <person name="Myers G."/>
            <person name="Meyer A."/>
            <person name="Karagic N."/>
            <person name="Pippel M."/>
            <person name="Winkler S."/>
            <person name="Tracey A."/>
            <person name="Wood J."/>
            <person name="Formenti G."/>
            <person name="Howe K."/>
            <person name="Fedrigo O."/>
            <person name="Jarvis E.D."/>
        </authorList>
    </citation>
    <scope>NUCLEOTIDE SEQUENCE [LARGE SCALE GENOMIC DNA]</scope>
</reference>
<evidence type="ECO:0000313" key="12">
    <source>
        <dbReference type="Proteomes" id="UP001501920"/>
    </source>
</evidence>
<dbReference type="CDD" id="cd09633">
    <property type="entry name" value="Deltex_C"/>
    <property type="match status" value="1"/>
</dbReference>
<dbReference type="InterPro" id="IPR039396">
    <property type="entry name" value="Deltex_C"/>
</dbReference>
<keyword evidence="12" id="KW-1185">Reference proteome</keyword>
<dbReference type="Gene3D" id="3.30.40.10">
    <property type="entry name" value="Zinc/RING finger domain, C3HC4 (zinc finger)"/>
    <property type="match status" value="1"/>
</dbReference>
<dbReference type="GeneTree" id="ENSGT00940000154578"/>
<dbReference type="GO" id="GO:0008270">
    <property type="term" value="F:zinc ion binding"/>
    <property type="evidence" value="ECO:0007669"/>
    <property type="project" value="UniProtKB-KW"/>
</dbReference>
<dbReference type="GO" id="GO:0005737">
    <property type="term" value="C:cytoplasm"/>
    <property type="evidence" value="ECO:0007669"/>
    <property type="project" value="UniProtKB-SubCell"/>
</dbReference>
<dbReference type="GO" id="GO:0007219">
    <property type="term" value="P:Notch signaling pathway"/>
    <property type="evidence" value="ECO:0007669"/>
    <property type="project" value="InterPro"/>
</dbReference>
<dbReference type="GO" id="GO:0061630">
    <property type="term" value="F:ubiquitin protein ligase activity"/>
    <property type="evidence" value="ECO:0007669"/>
    <property type="project" value="UniProtKB-UniRule"/>
</dbReference>
<dbReference type="InterPro" id="IPR013083">
    <property type="entry name" value="Znf_RING/FYVE/PHD"/>
</dbReference>
<dbReference type="GO" id="GO:0016567">
    <property type="term" value="P:protein ubiquitination"/>
    <property type="evidence" value="ECO:0007669"/>
    <property type="project" value="UniProtKB-UniRule"/>
</dbReference>
<organism evidence="11 12">
    <name type="scientific">Pygocentrus nattereri</name>
    <name type="common">Red-bellied piranha</name>
    <dbReference type="NCBI Taxonomy" id="42514"/>
    <lineage>
        <taxon>Eukaryota</taxon>
        <taxon>Metazoa</taxon>
        <taxon>Chordata</taxon>
        <taxon>Craniata</taxon>
        <taxon>Vertebrata</taxon>
        <taxon>Euteleostomi</taxon>
        <taxon>Actinopterygii</taxon>
        <taxon>Neopterygii</taxon>
        <taxon>Teleostei</taxon>
        <taxon>Ostariophysi</taxon>
        <taxon>Characiformes</taxon>
        <taxon>Characoidei</taxon>
        <taxon>Pygocentrus</taxon>
    </lineage>
</organism>
<keyword evidence="9" id="KW-0963">Cytoplasm</keyword>
<dbReference type="InterPro" id="IPR039398">
    <property type="entry name" value="Deltex_fam"/>
</dbReference>
<accession>A0A3B4BPP7</accession>
<dbReference type="PROSITE" id="PS00518">
    <property type="entry name" value="ZF_RING_1"/>
    <property type="match status" value="1"/>
</dbReference>
<dbReference type="PROSITE" id="PS50089">
    <property type="entry name" value="ZF_RING_2"/>
    <property type="match status" value="1"/>
</dbReference>
<dbReference type="Pfam" id="PF00097">
    <property type="entry name" value="zf-C3HC4"/>
    <property type="match status" value="1"/>
</dbReference>
<comment type="pathway">
    <text evidence="2 9">Protein modification; protein ubiquitination.</text>
</comment>
<comment type="catalytic activity">
    <reaction evidence="1 9">
        <text>S-ubiquitinyl-[E2 ubiquitin-conjugating enzyme]-L-cysteine + [acceptor protein]-L-lysine = [E2 ubiquitin-conjugating enzyme]-L-cysteine + N(6)-ubiquitinyl-[acceptor protein]-L-lysine.</text>
        <dbReference type="EC" id="2.3.2.27"/>
    </reaction>
</comment>
<reference evidence="11" key="2">
    <citation type="submission" date="2025-08" db="UniProtKB">
        <authorList>
            <consortium name="Ensembl"/>
        </authorList>
    </citation>
    <scope>IDENTIFICATION</scope>
</reference>
<dbReference type="InterPro" id="IPR017907">
    <property type="entry name" value="Znf_RING_CS"/>
</dbReference>
<comment type="subcellular location">
    <subcellularLocation>
        <location evidence="9">Cytoplasm</location>
    </subcellularLocation>
</comment>
<dbReference type="FunFam" id="3.30.390.130:FF:000001">
    <property type="entry name" value="Probable E3 ubiquitin-protein ligase DTX3"/>
    <property type="match status" value="1"/>
</dbReference>
<evidence type="ECO:0000256" key="9">
    <source>
        <dbReference type="RuleBase" id="RU367105"/>
    </source>
</evidence>
<dbReference type="AlphaFoldDB" id="A0A3B4BPP7"/>
<dbReference type="Ensembl" id="ENSPNAT00000013650.2">
    <property type="protein sequence ID" value="ENSPNAP00000000560.1"/>
    <property type="gene ID" value="ENSPNAG00000007586.2"/>
</dbReference>
<evidence type="ECO:0000256" key="4">
    <source>
        <dbReference type="ARBA" id="ARBA00022679"/>
    </source>
</evidence>
<dbReference type="InterPro" id="IPR001841">
    <property type="entry name" value="Znf_RING"/>
</dbReference>
<dbReference type="InterPro" id="IPR039399">
    <property type="entry name" value="Deltex_C_sf"/>
</dbReference>
<evidence type="ECO:0000256" key="2">
    <source>
        <dbReference type="ARBA" id="ARBA00004906"/>
    </source>
</evidence>
<name>A0A3B4BPP7_PYGNA</name>
<comment type="similarity">
    <text evidence="3 9">Belongs to the Deltex family.</text>
</comment>
<keyword evidence="5 9" id="KW-0479">Metal-binding</keyword>
<keyword evidence="6 8" id="KW-0863">Zinc-finger</keyword>
<dbReference type="SUPFAM" id="SSF57850">
    <property type="entry name" value="RING/U-box"/>
    <property type="match status" value="1"/>
</dbReference>
<protein>
    <recommendedName>
        <fullName evidence="9">E3 ubiquitin-protein ligase</fullName>
        <ecNumber evidence="9">2.3.2.27</ecNumber>
    </recommendedName>
</protein>
<dbReference type="InterPro" id="IPR018957">
    <property type="entry name" value="Znf_C3HC4_RING-type"/>
</dbReference>
<dbReference type="Proteomes" id="UP001501920">
    <property type="component" value="Chromosome 21"/>
</dbReference>
<sequence length="203" mass="22811">MTHHPNNTSGNAKERESVRGKDVDCPICMEKFTDKQKLKCGHEFCRECLEASLKCMGEICPVCKNIFGALKGNQPEGNMKSFNRSICLPGYPHCGTIVIEYFIPGGIQTDKHPNPGKYFSGTQRHAFLPDNDEGRHVLLLLKRAFDQKLIFTVGTSMTTGEENTVIWNDIHHKTNTSGGPHYGYPDPNYLKRVKEELKAKGIE</sequence>
<proteinExistence type="inferred from homology"/>
<evidence type="ECO:0000256" key="8">
    <source>
        <dbReference type="PROSITE-ProRule" id="PRU00175"/>
    </source>
</evidence>
<dbReference type="Gene3D" id="3.30.390.130">
    <property type="match status" value="1"/>
</dbReference>
<dbReference type="UniPathway" id="UPA00143"/>
<dbReference type="Pfam" id="PF18102">
    <property type="entry name" value="DTC"/>
    <property type="match status" value="1"/>
</dbReference>
<feature type="domain" description="RING-type" evidence="10">
    <location>
        <begin position="25"/>
        <end position="64"/>
    </location>
</feature>
<evidence type="ECO:0000256" key="5">
    <source>
        <dbReference type="ARBA" id="ARBA00022723"/>
    </source>
</evidence>
<dbReference type="SMART" id="SM00184">
    <property type="entry name" value="RING"/>
    <property type="match status" value="1"/>
</dbReference>
<evidence type="ECO:0000259" key="10">
    <source>
        <dbReference type="PROSITE" id="PS50089"/>
    </source>
</evidence>
<keyword evidence="7 9" id="KW-0862">Zinc</keyword>
<evidence type="ECO:0000256" key="6">
    <source>
        <dbReference type="ARBA" id="ARBA00022771"/>
    </source>
</evidence>
<dbReference type="PANTHER" id="PTHR12622">
    <property type="entry name" value="DELTEX-RELATED"/>
    <property type="match status" value="1"/>
</dbReference>
<evidence type="ECO:0000313" key="11">
    <source>
        <dbReference type="Ensembl" id="ENSPNAP00000000560.1"/>
    </source>
</evidence>
<evidence type="ECO:0000256" key="7">
    <source>
        <dbReference type="ARBA" id="ARBA00022833"/>
    </source>
</evidence>
<evidence type="ECO:0000256" key="3">
    <source>
        <dbReference type="ARBA" id="ARBA00009413"/>
    </source>
</evidence>
<reference evidence="11" key="3">
    <citation type="submission" date="2025-09" db="UniProtKB">
        <authorList>
            <consortium name="Ensembl"/>
        </authorList>
    </citation>
    <scope>IDENTIFICATION</scope>
</reference>
<keyword evidence="4 9" id="KW-0808">Transferase</keyword>
<evidence type="ECO:0000256" key="1">
    <source>
        <dbReference type="ARBA" id="ARBA00000900"/>
    </source>
</evidence>
<dbReference type="EC" id="2.3.2.27" evidence="9"/>